<feature type="compositionally biased region" description="Low complexity" evidence="1">
    <location>
        <begin position="326"/>
        <end position="359"/>
    </location>
</feature>
<dbReference type="InParanoid" id="A0A0G4GD48"/>
<feature type="domain" description="UBC core" evidence="2">
    <location>
        <begin position="105"/>
        <end position="256"/>
    </location>
</feature>
<feature type="region of interest" description="Disordered" evidence="1">
    <location>
        <begin position="1"/>
        <end position="56"/>
    </location>
</feature>
<dbReference type="PROSITE" id="PS50127">
    <property type="entry name" value="UBC_2"/>
    <property type="match status" value="1"/>
</dbReference>
<evidence type="ECO:0000256" key="1">
    <source>
        <dbReference type="SAM" id="MobiDB-lite"/>
    </source>
</evidence>
<feature type="region of interest" description="Disordered" evidence="1">
    <location>
        <begin position="324"/>
        <end position="359"/>
    </location>
</feature>
<dbReference type="AlphaFoldDB" id="A0A0G4GD48"/>
<organism evidence="3 4">
    <name type="scientific">Vitrella brassicaformis (strain CCMP3155)</name>
    <dbReference type="NCBI Taxonomy" id="1169540"/>
    <lineage>
        <taxon>Eukaryota</taxon>
        <taxon>Sar</taxon>
        <taxon>Alveolata</taxon>
        <taxon>Colpodellida</taxon>
        <taxon>Vitrellaceae</taxon>
        <taxon>Vitrella</taxon>
    </lineage>
</organism>
<dbReference type="SUPFAM" id="SSF54495">
    <property type="entry name" value="UBC-like"/>
    <property type="match status" value="1"/>
</dbReference>
<feature type="compositionally biased region" description="Basic residues" evidence="1">
    <location>
        <begin position="24"/>
        <end position="37"/>
    </location>
</feature>
<evidence type="ECO:0000313" key="3">
    <source>
        <dbReference type="EMBL" id="CEM27188.1"/>
    </source>
</evidence>
<dbReference type="Pfam" id="PF00179">
    <property type="entry name" value="UQ_con"/>
    <property type="match status" value="1"/>
</dbReference>
<dbReference type="EMBL" id="CDMY01000631">
    <property type="protein sequence ID" value="CEM27188.1"/>
    <property type="molecule type" value="Genomic_DNA"/>
</dbReference>
<dbReference type="OrthoDB" id="5596422at2759"/>
<dbReference type="InterPro" id="IPR016135">
    <property type="entry name" value="UBQ-conjugating_enzyme/RWD"/>
</dbReference>
<dbReference type="InterPro" id="IPR050113">
    <property type="entry name" value="Ub_conjugating_enzyme"/>
</dbReference>
<evidence type="ECO:0000313" key="4">
    <source>
        <dbReference type="Proteomes" id="UP000041254"/>
    </source>
</evidence>
<sequence>MSGPSHRTTTGNVPVTVPRLPLGQHHHAPLSHRHMAHQHQQPQQQQQPGPPDGVAGTSALVDLLTTARRHRVAESRIVGQYQELPVDRSGVGRAVDGWRSVKENIRKYAVVVEYKHLKEHCPEGVYVFPSFDHFGTWYGVLFAHAGPYKGGAFQFNVEIPDGYPEEAPVFTFTPPIFHPFVDPHTGKVDISPAFPRWCLGHDYIALALSFLKKMVFCDPHLMTMGREPHNQARDMFLNDKGSFLSEAERTVREADVYTHTNDTLKFCPWSEERHGPIAEAIRDPPPLPAEGQSPAHAEGAEEPYAVNGHATRFVEWLLRMVEDGVSHSQQQQQQQHQQQQQQQESGQGAAQMGAGEVQQ</sequence>
<name>A0A0G4GD48_VITBC</name>
<gene>
    <name evidence="3" type="ORF">Vbra_6203</name>
</gene>
<proteinExistence type="predicted"/>
<evidence type="ECO:0000259" key="2">
    <source>
        <dbReference type="PROSITE" id="PS50127"/>
    </source>
</evidence>
<dbReference type="Proteomes" id="UP000041254">
    <property type="component" value="Unassembled WGS sequence"/>
</dbReference>
<dbReference type="Gene3D" id="3.10.110.10">
    <property type="entry name" value="Ubiquitin Conjugating Enzyme"/>
    <property type="match status" value="1"/>
</dbReference>
<reference evidence="3 4" key="1">
    <citation type="submission" date="2014-11" db="EMBL/GenBank/DDBJ databases">
        <authorList>
            <person name="Zhu J."/>
            <person name="Qi W."/>
            <person name="Song R."/>
        </authorList>
    </citation>
    <scope>NUCLEOTIDE SEQUENCE [LARGE SCALE GENOMIC DNA]</scope>
</reference>
<feature type="compositionally biased region" description="Low complexity" evidence="1">
    <location>
        <begin position="38"/>
        <end position="47"/>
    </location>
</feature>
<feature type="compositionally biased region" description="Polar residues" evidence="1">
    <location>
        <begin position="1"/>
        <end position="13"/>
    </location>
</feature>
<keyword evidence="4" id="KW-1185">Reference proteome</keyword>
<accession>A0A0G4GD48</accession>
<dbReference type="PANTHER" id="PTHR24067">
    <property type="entry name" value="UBIQUITIN-CONJUGATING ENZYME E2"/>
    <property type="match status" value="1"/>
</dbReference>
<dbReference type="SMART" id="SM00212">
    <property type="entry name" value="UBCc"/>
    <property type="match status" value="1"/>
</dbReference>
<dbReference type="CDD" id="cd23814">
    <property type="entry name" value="UEV_AKTIP"/>
    <property type="match status" value="1"/>
</dbReference>
<dbReference type="InterPro" id="IPR000608">
    <property type="entry name" value="UBC"/>
</dbReference>
<feature type="region of interest" description="Disordered" evidence="1">
    <location>
        <begin position="278"/>
        <end position="306"/>
    </location>
</feature>
<dbReference type="VEuPathDB" id="CryptoDB:Vbra_6203"/>
<protein>
    <recommendedName>
        <fullName evidence="2">UBC core domain-containing protein</fullName>
    </recommendedName>
</protein>